<dbReference type="AlphaFoldDB" id="A0A438MSK6"/>
<sequence length="277" mass="31977">MSSNAASDSQQSPVSLNFPPVNQPLQPRNANPYLLRTDNYLTWVRALKSDAIAKGYMKYYESAAEPIAPSFGTYTSFSWKPEDPKASDKEQLAVMDENLAALKAHHDKFMASMRSYRDEKSRRIQAIKYLRNRLDKGVLDEFDSVKYKSPYDAFKSLKRFDIDQKHRHQVAKHELQRLSWDHDTQSHWFIGEMLRIQANVREYNPSESSNMYADMVKHLLAQLPREKYSYIQARQEVFTKKQDPKHAFDSLVNTINLIEGGVSADEINLPAVGKKGR</sequence>
<comment type="caution">
    <text evidence="2">The sequence shown here is derived from an EMBL/GenBank/DDBJ whole genome shotgun (WGS) entry which is preliminary data.</text>
</comment>
<dbReference type="OrthoDB" id="10273967at2759"/>
<protein>
    <submittedName>
        <fullName evidence="2">Uncharacterized protein</fullName>
    </submittedName>
</protein>
<dbReference type="VEuPathDB" id="FungiDB:PV10_01160"/>
<accession>A0A438MSK6</accession>
<feature type="compositionally biased region" description="Polar residues" evidence="1">
    <location>
        <begin position="1"/>
        <end position="15"/>
    </location>
</feature>
<evidence type="ECO:0000256" key="1">
    <source>
        <dbReference type="SAM" id="MobiDB-lite"/>
    </source>
</evidence>
<evidence type="ECO:0000313" key="3">
    <source>
        <dbReference type="Proteomes" id="UP000288859"/>
    </source>
</evidence>
<dbReference type="Proteomes" id="UP000288859">
    <property type="component" value="Unassembled WGS sequence"/>
</dbReference>
<gene>
    <name evidence="2" type="ORF">B0A52_09388</name>
</gene>
<feature type="region of interest" description="Disordered" evidence="1">
    <location>
        <begin position="1"/>
        <end position="30"/>
    </location>
</feature>
<evidence type="ECO:0000313" key="2">
    <source>
        <dbReference type="EMBL" id="RVX66637.1"/>
    </source>
</evidence>
<organism evidence="2 3">
    <name type="scientific">Exophiala mesophila</name>
    <name type="common">Black yeast-like fungus</name>
    <dbReference type="NCBI Taxonomy" id="212818"/>
    <lineage>
        <taxon>Eukaryota</taxon>
        <taxon>Fungi</taxon>
        <taxon>Dikarya</taxon>
        <taxon>Ascomycota</taxon>
        <taxon>Pezizomycotina</taxon>
        <taxon>Eurotiomycetes</taxon>
        <taxon>Chaetothyriomycetidae</taxon>
        <taxon>Chaetothyriales</taxon>
        <taxon>Herpotrichiellaceae</taxon>
        <taxon>Exophiala</taxon>
    </lineage>
</organism>
<dbReference type="EMBL" id="NAJM01000058">
    <property type="protein sequence ID" value="RVX66637.1"/>
    <property type="molecule type" value="Genomic_DNA"/>
</dbReference>
<proteinExistence type="predicted"/>
<reference evidence="2 3" key="1">
    <citation type="submission" date="2017-03" db="EMBL/GenBank/DDBJ databases">
        <title>Genomes of endolithic fungi from Antarctica.</title>
        <authorList>
            <person name="Coleine C."/>
            <person name="Masonjones S."/>
            <person name="Stajich J.E."/>
        </authorList>
    </citation>
    <scope>NUCLEOTIDE SEQUENCE [LARGE SCALE GENOMIC DNA]</scope>
    <source>
        <strain evidence="2 3">CCFEE 6314</strain>
    </source>
</reference>
<name>A0A438MSK6_EXOME</name>